<evidence type="ECO:0000256" key="6">
    <source>
        <dbReference type="SAM" id="MobiDB-lite"/>
    </source>
</evidence>
<proteinExistence type="inferred from homology"/>
<keyword evidence="3 7" id="KW-1133">Transmembrane helix</keyword>
<feature type="domain" description="Rhodopsin" evidence="8">
    <location>
        <begin position="38"/>
        <end position="294"/>
    </location>
</feature>
<keyword evidence="2 7" id="KW-0812">Transmembrane</keyword>
<comment type="subcellular location">
    <subcellularLocation>
        <location evidence="1">Membrane</location>
        <topology evidence="1">Multi-pass membrane protein</topology>
    </subcellularLocation>
</comment>
<feature type="compositionally biased region" description="Basic and acidic residues" evidence="6">
    <location>
        <begin position="377"/>
        <end position="387"/>
    </location>
</feature>
<feature type="transmembrane region" description="Helical" evidence="7">
    <location>
        <begin position="210"/>
        <end position="232"/>
    </location>
</feature>
<dbReference type="PANTHER" id="PTHR33048:SF47">
    <property type="entry name" value="INTEGRAL MEMBRANE PROTEIN-RELATED"/>
    <property type="match status" value="1"/>
</dbReference>
<sequence length="401" mass="44793">MRPPGSVIFAASAPFSFKWQVIGPVTALNVLAVVFVALRWYSRVSLTRKVGLDDYIITFALALSMLMTALIITALCFDRGNIDWHIDWHALEDITVLVYTNNALYQTAINLIKCSIVVQFLRIFTGPVPTRICHGILLLLLIAACWGVFGGIFLCIPIRKYWHPDFKGHCMNSHAYWYSAAGLNIMNDFIVWLFPMPFIKQLRLPTRQKIGLAIVFSLGGLVCIISVLRMLLVRIAVIKGDHIRTPLHRFHSLLSRPLLTSHLESGKEALLWSALEVNIAIVCACMMALKPLLVHLFPRLMEPKKPAPHSMMLPMLDTSFWGTTVTTSARRSSTCVEAPEGPWIKVDTETVVGEERVGLGTEDASVGCSVQGTGYRLGEERMGHPSEEWTMNSNSTERSQT</sequence>
<dbReference type="Proteomes" id="UP000799750">
    <property type="component" value="Unassembled WGS sequence"/>
</dbReference>
<dbReference type="PANTHER" id="PTHR33048">
    <property type="entry name" value="PTH11-LIKE INTEGRAL MEMBRANE PROTEIN (AFU_ORTHOLOGUE AFUA_5G11245)"/>
    <property type="match status" value="1"/>
</dbReference>
<keyword evidence="10" id="KW-1185">Reference proteome</keyword>
<keyword evidence="4 7" id="KW-0472">Membrane</keyword>
<evidence type="ECO:0000256" key="2">
    <source>
        <dbReference type="ARBA" id="ARBA00022692"/>
    </source>
</evidence>
<feature type="region of interest" description="Disordered" evidence="6">
    <location>
        <begin position="376"/>
        <end position="401"/>
    </location>
</feature>
<reference evidence="9" key="1">
    <citation type="journal article" date="2020" name="Stud. Mycol.">
        <title>101 Dothideomycetes genomes: a test case for predicting lifestyles and emergence of pathogens.</title>
        <authorList>
            <person name="Haridas S."/>
            <person name="Albert R."/>
            <person name="Binder M."/>
            <person name="Bloem J."/>
            <person name="Labutti K."/>
            <person name="Salamov A."/>
            <person name="Andreopoulos B."/>
            <person name="Baker S."/>
            <person name="Barry K."/>
            <person name="Bills G."/>
            <person name="Bluhm B."/>
            <person name="Cannon C."/>
            <person name="Castanera R."/>
            <person name="Culley D."/>
            <person name="Daum C."/>
            <person name="Ezra D."/>
            <person name="Gonzalez J."/>
            <person name="Henrissat B."/>
            <person name="Kuo A."/>
            <person name="Liang C."/>
            <person name="Lipzen A."/>
            <person name="Lutzoni F."/>
            <person name="Magnuson J."/>
            <person name="Mondo S."/>
            <person name="Nolan M."/>
            <person name="Ohm R."/>
            <person name="Pangilinan J."/>
            <person name="Park H.-J."/>
            <person name="Ramirez L."/>
            <person name="Alfaro M."/>
            <person name="Sun H."/>
            <person name="Tritt A."/>
            <person name="Yoshinaga Y."/>
            <person name="Zwiers L.-H."/>
            <person name="Turgeon B."/>
            <person name="Goodwin S."/>
            <person name="Spatafora J."/>
            <person name="Crous P."/>
            <person name="Grigoriev I."/>
        </authorList>
    </citation>
    <scope>NUCLEOTIDE SEQUENCE</scope>
    <source>
        <strain evidence="9">CBS 269.34</strain>
    </source>
</reference>
<dbReference type="InterPro" id="IPR052337">
    <property type="entry name" value="SAT4-like"/>
</dbReference>
<evidence type="ECO:0000256" key="7">
    <source>
        <dbReference type="SAM" id="Phobius"/>
    </source>
</evidence>
<protein>
    <recommendedName>
        <fullName evidence="8">Rhodopsin domain-containing protein</fullName>
    </recommendedName>
</protein>
<dbReference type="OrthoDB" id="444631at2759"/>
<evidence type="ECO:0000256" key="4">
    <source>
        <dbReference type="ARBA" id="ARBA00023136"/>
    </source>
</evidence>
<evidence type="ECO:0000256" key="3">
    <source>
        <dbReference type="ARBA" id="ARBA00022989"/>
    </source>
</evidence>
<feature type="transmembrane region" description="Helical" evidence="7">
    <location>
        <begin position="21"/>
        <end position="42"/>
    </location>
</feature>
<accession>A0A6A6QVV4</accession>
<evidence type="ECO:0000259" key="8">
    <source>
        <dbReference type="Pfam" id="PF20684"/>
    </source>
</evidence>
<evidence type="ECO:0000313" key="10">
    <source>
        <dbReference type="Proteomes" id="UP000799750"/>
    </source>
</evidence>
<feature type="transmembrane region" description="Helical" evidence="7">
    <location>
        <begin position="54"/>
        <end position="75"/>
    </location>
</feature>
<dbReference type="AlphaFoldDB" id="A0A6A6QVV4"/>
<dbReference type="InterPro" id="IPR049326">
    <property type="entry name" value="Rhodopsin_dom_fungi"/>
</dbReference>
<gene>
    <name evidence="9" type="ORF">BU16DRAFT_537710</name>
</gene>
<dbReference type="Pfam" id="PF20684">
    <property type="entry name" value="Fung_rhodopsin"/>
    <property type="match status" value="1"/>
</dbReference>
<feature type="compositionally biased region" description="Polar residues" evidence="6">
    <location>
        <begin position="389"/>
        <end position="401"/>
    </location>
</feature>
<dbReference type="GO" id="GO:0016020">
    <property type="term" value="C:membrane"/>
    <property type="evidence" value="ECO:0007669"/>
    <property type="project" value="UniProtKB-SubCell"/>
</dbReference>
<evidence type="ECO:0000256" key="1">
    <source>
        <dbReference type="ARBA" id="ARBA00004141"/>
    </source>
</evidence>
<dbReference type="EMBL" id="MU004187">
    <property type="protein sequence ID" value="KAF2496535.1"/>
    <property type="molecule type" value="Genomic_DNA"/>
</dbReference>
<feature type="transmembrane region" description="Helical" evidence="7">
    <location>
        <begin position="176"/>
        <end position="198"/>
    </location>
</feature>
<evidence type="ECO:0000256" key="5">
    <source>
        <dbReference type="ARBA" id="ARBA00038359"/>
    </source>
</evidence>
<organism evidence="9 10">
    <name type="scientific">Lophium mytilinum</name>
    <dbReference type="NCBI Taxonomy" id="390894"/>
    <lineage>
        <taxon>Eukaryota</taxon>
        <taxon>Fungi</taxon>
        <taxon>Dikarya</taxon>
        <taxon>Ascomycota</taxon>
        <taxon>Pezizomycotina</taxon>
        <taxon>Dothideomycetes</taxon>
        <taxon>Pleosporomycetidae</taxon>
        <taxon>Mytilinidiales</taxon>
        <taxon>Mytilinidiaceae</taxon>
        <taxon>Lophium</taxon>
    </lineage>
</organism>
<comment type="similarity">
    <text evidence="5">Belongs to the SAT4 family.</text>
</comment>
<name>A0A6A6QVV4_9PEZI</name>
<evidence type="ECO:0000313" key="9">
    <source>
        <dbReference type="EMBL" id="KAF2496535.1"/>
    </source>
</evidence>
<feature type="transmembrane region" description="Helical" evidence="7">
    <location>
        <begin position="136"/>
        <end position="156"/>
    </location>
</feature>